<protein>
    <submittedName>
        <fullName evidence="3">DUF2272 domain-containing protein</fullName>
    </submittedName>
</protein>
<gene>
    <name evidence="3" type="ORF">GCM10022229_10410</name>
</gene>
<name>A0ABP7MBC4_9GAMM</name>
<proteinExistence type="predicted"/>
<keyword evidence="1" id="KW-0732">Signal</keyword>
<keyword evidence="4" id="KW-1185">Reference proteome</keyword>
<evidence type="ECO:0000313" key="4">
    <source>
        <dbReference type="Proteomes" id="UP001501727"/>
    </source>
</evidence>
<feature type="signal peptide" evidence="1">
    <location>
        <begin position="1"/>
        <end position="27"/>
    </location>
</feature>
<dbReference type="InterPro" id="IPR014545">
    <property type="entry name" value="UCP028415"/>
</dbReference>
<evidence type="ECO:0000259" key="2">
    <source>
        <dbReference type="Pfam" id="PF10030"/>
    </source>
</evidence>
<accession>A0ABP7MBC4</accession>
<feature type="domain" description="DUF2272" evidence="2">
    <location>
        <begin position="86"/>
        <end position="292"/>
    </location>
</feature>
<evidence type="ECO:0000256" key="1">
    <source>
        <dbReference type="SAM" id="SignalP"/>
    </source>
</evidence>
<dbReference type="InterPro" id="IPR019262">
    <property type="entry name" value="DUF2272"/>
</dbReference>
<feature type="chain" id="PRO_5045985164" evidence="1">
    <location>
        <begin position="28"/>
        <end position="383"/>
    </location>
</feature>
<sequence>MTLVRMTKLLSACALWIVLALPAPAAAADPCPLLRAQVDARDVSTRIAAAACEEHQLWYRPYIDRDGHYAGSKVREAESGLLANGQPAWLRVVDYWRGSALLGSAAGRPGASDCAYAGSSGYASPSCRMFVVDTPWSAAFVSWVMRRARVPGFHGSASHVSYVRDAYRDASDNAYQVANPESARPQPGDLLCFVRSERVYGFGGLAGLLSANDGGLAMHCDIVVAANPGNDRTAYMIGGNVLDGVTMRLLPLTAGGQFAGLPMRAPGAPDCSPDAPSACDANRQDWAVLLQLRPEAQLARLPAPPMLVPSGSAQPPQVSPQCCVNCVVGSGIPRCPAGTPAPLRPAPAPPARPSTAPASPECCVNCVVGSSVPRCPAGTPPTR</sequence>
<dbReference type="EMBL" id="BAAAZU010000004">
    <property type="protein sequence ID" value="GAA3918736.1"/>
    <property type="molecule type" value="Genomic_DNA"/>
</dbReference>
<dbReference type="Pfam" id="PF10030">
    <property type="entry name" value="DUF2272"/>
    <property type="match status" value="1"/>
</dbReference>
<reference evidence="4" key="1">
    <citation type="journal article" date="2019" name="Int. J. Syst. Evol. Microbiol.">
        <title>The Global Catalogue of Microorganisms (GCM) 10K type strain sequencing project: providing services to taxonomists for standard genome sequencing and annotation.</title>
        <authorList>
            <consortium name="The Broad Institute Genomics Platform"/>
            <consortium name="The Broad Institute Genome Sequencing Center for Infectious Disease"/>
            <person name="Wu L."/>
            <person name="Ma J."/>
        </authorList>
    </citation>
    <scope>NUCLEOTIDE SEQUENCE [LARGE SCALE GENOMIC DNA]</scope>
    <source>
        <strain evidence="4">JCM 16916</strain>
    </source>
</reference>
<dbReference type="PIRSF" id="PIRSF028415">
    <property type="entry name" value="UCP028415"/>
    <property type="match status" value="1"/>
</dbReference>
<evidence type="ECO:0000313" key="3">
    <source>
        <dbReference type="EMBL" id="GAA3918736.1"/>
    </source>
</evidence>
<comment type="caution">
    <text evidence="3">The sequence shown here is derived from an EMBL/GenBank/DDBJ whole genome shotgun (WGS) entry which is preliminary data.</text>
</comment>
<dbReference type="Proteomes" id="UP001501727">
    <property type="component" value="Unassembled WGS sequence"/>
</dbReference>
<organism evidence="3 4">
    <name type="scientific">Luteimonas lutimaris</name>
    <dbReference type="NCBI Taxonomy" id="698645"/>
    <lineage>
        <taxon>Bacteria</taxon>
        <taxon>Pseudomonadati</taxon>
        <taxon>Pseudomonadota</taxon>
        <taxon>Gammaproteobacteria</taxon>
        <taxon>Lysobacterales</taxon>
        <taxon>Lysobacteraceae</taxon>
        <taxon>Luteimonas</taxon>
    </lineage>
</organism>